<organism evidence="7 8">
    <name type="scientific">Dokdonia ponticola</name>
    <dbReference type="NCBI Taxonomy" id="2041041"/>
    <lineage>
        <taxon>Bacteria</taxon>
        <taxon>Pseudomonadati</taxon>
        <taxon>Bacteroidota</taxon>
        <taxon>Flavobacteriia</taxon>
        <taxon>Flavobacteriales</taxon>
        <taxon>Flavobacteriaceae</taxon>
        <taxon>Dokdonia</taxon>
    </lineage>
</organism>
<gene>
    <name evidence="7" type="ORF">ACFO3O_13390</name>
</gene>
<dbReference type="Pfam" id="PF00924">
    <property type="entry name" value="MS_channel_2nd"/>
    <property type="match status" value="1"/>
</dbReference>
<keyword evidence="8" id="KW-1185">Reference proteome</keyword>
<comment type="subcellular location">
    <subcellularLocation>
        <location evidence="1">Membrane</location>
    </subcellularLocation>
</comment>
<feature type="transmembrane region" description="Helical" evidence="5">
    <location>
        <begin position="72"/>
        <end position="94"/>
    </location>
</feature>
<dbReference type="Proteomes" id="UP001596043">
    <property type="component" value="Unassembled WGS sequence"/>
</dbReference>
<dbReference type="EMBL" id="JBHSFV010000008">
    <property type="protein sequence ID" value="MFC4634908.1"/>
    <property type="molecule type" value="Genomic_DNA"/>
</dbReference>
<accession>A0ABV9HZD3</accession>
<feature type="domain" description="Mechanosensitive ion channel MscS" evidence="6">
    <location>
        <begin position="93"/>
        <end position="158"/>
    </location>
</feature>
<dbReference type="PANTHER" id="PTHR30221">
    <property type="entry name" value="SMALL-CONDUCTANCE MECHANOSENSITIVE CHANNEL"/>
    <property type="match status" value="1"/>
</dbReference>
<proteinExistence type="predicted"/>
<comment type="caution">
    <text evidence="7">The sequence shown here is derived from an EMBL/GenBank/DDBJ whole genome shotgun (WGS) entry which is preliminary data.</text>
</comment>
<keyword evidence="2 5" id="KW-0812">Transmembrane</keyword>
<sequence>MVQKQQLIYSAILIVVVIVIIFLTKKAIRKFSFVRAIEVNRRKVIYYLSYFFIYLLAGSALAVIWGFDFKDILLGLSSILAVLGVGFFAQWSILSNLTSSAILFFNHPIRIGDRIRIIDKDYDYTGIIKDISGFFLFMRTDEGKNVTIPTSLIMQKGIEILEEKEVTKDKEDFKYEYTESDT</sequence>
<dbReference type="RefSeq" id="WP_379979629.1">
    <property type="nucleotide sequence ID" value="NZ_JBHSFV010000008.1"/>
</dbReference>
<name>A0ABV9HZD3_9FLAO</name>
<evidence type="ECO:0000256" key="4">
    <source>
        <dbReference type="ARBA" id="ARBA00023136"/>
    </source>
</evidence>
<dbReference type="SUPFAM" id="SSF50182">
    <property type="entry name" value="Sm-like ribonucleoproteins"/>
    <property type="match status" value="1"/>
</dbReference>
<keyword evidence="3 5" id="KW-1133">Transmembrane helix</keyword>
<feature type="transmembrane region" description="Helical" evidence="5">
    <location>
        <begin position="6"/>
        <end position="23"/>
    </location>
</feature>
<dbReference type="InterPro" id="IPR023408">
    <property type="entry name" value="MscS_beta-dom_sf"/>
</dbReference>
<reference evidence="8" key="1">
    <citation type="journal article" date="2019" name="Int. J. Syst. Evol. Microbiol.">
        <title>The Global Catalogue of Microorganisms (GCM) 10K type strain sequencing project: providing services to taxonomists for standard genome sequencing and annotation.</title>
        <authorList>
            <consortium name="The Broad Institute Genomics Platform"/>
            <consortium name="The Broad Institute Genome Sequencing Center for Infectious Disease"/>
            <person name="Wu L."/>
            <person name="Ma J."/>
        </authorList>
    </citation>
    <scope>NUCLEOTIDE SEQUENCE [LARGE SCALE GENOMIC DNA]</scope>
    <source>
        <strain evidence="8">YJ-61-S</strain>
    </source>
</reference>
<dbReference type="PANTHER" id="PTHR30221:SF8">
    <property type="entry name" value="SMALL-CONDUCTANCE MECHANOSENSITIVE CHANNEL"/>
    <property type="match status" value="1"/>
</dbReference>
<evidence type="ECO:0000259" key="6">
    <source>
        <dbReference type="Pfam" id="PF00924"/>
    </source>
</evidence>
<evidence type="ECO:0000313" key="7">
    <source>
        <dbReference type="EMBL" id="MFC4634908.1"/>
    </source>
</evidence>
<dbReference type="InterPro" id="IPR010920">
    <property type="entry name" value="LSM_dom_sf"/>
</dbReference>
<dbReference type="Gene3D" id="2.30.30.60">
    <property type="match status" value="1"/>
</dbReference>
<evidence type="ECO:0000256" key="5">
    <source>
        <dbReference type="SAM" id="Phobius"/>
    </source>
</evidence>
<dbReference type="InterPro" id="IPR045275">
    <property type="entry name" value="MscS_archaea/bacteria_type"/>
</dbReference>
<protein>
    <submittedName>
        <fullName evidence="7">Mechanosensitive ion channel domain-containing protein</fullName>
    </submittedName>
</protein>
<dbReference type="InterPro" id="IPR006685">
    <property type="entry name" value="MscS_channel_2nd"/>
</dbReference>
<evidence type="ECO:0000256" key="3">
    <source>
        <dbReference type="ARBA" id="ARBA00022989"/>
    </source>
</evidence>
<evidence type="ECO:0000256" key="1">
    <source>
        <dbReference type="ARBA" id="ARBA00004370"/>
    </source>
</evidence>
<keyword evidence="4 5" id="KW-0472">Membrane</keyword>
<feature type="transmembrane region" description="Helical" evidence="5">
    <location>
        <begin position="44"/>
        <end position="66"/>
    </location>
</feature>
<evidence type="ECO:0000256" key="2">
    <source>
        <dbReference type="ARBA" id="ARBA00022692"/>
    </source>
</evidence>
<evidence type="ECO:0000313" key="8">
    <source>
        <dbReference type="Proteomes" id="UP001596043"/>
    </source>
</evidence>